<dbReference type="PANTHER" id="PTHR24120">
    <property type="entry name" value="GH07239P"/>
    <property type="match status" value="1"/>
</dbReference>
<dbReference type="SUPFAM" id="SSF48403">
    <property type="entry name" value="Ankyrin repeat"/>
    <property type="match status" value="1"/>
</dbReference>
<evidence type="ECO:0000259" key="5">
    <source>
        <dbReference type="PROSITE" id="PS50011"/>
    </source>
</evidence>
<accession>A0A132NWF8</accession>
<keyword evidence="2" id="KW-0547">Nucleotide-binding</keyword>
<keyword evidence="2" id="KW-0067">ATP-binding</keyword>
<dbReference type="Gene3D" id="3.30.200.20">
    <property type="entry name" value="Phosphorylase Kinase, domain 1"/>
    <property type="match status" value="1"/>
</dbReference>
<dbReference type="SUPFAM" id="SSF56112">
    <property type="entry name" value="Protein kinase-like (PK-like)"/>
    <property type="match status" value="1"/>
</dbReference>
<gene>
    <name evidence="6" type="ORF">QR46_1589</name>
</gene>
<dbReference type="VEuPathDB" id="GiardiaDB:QR46_1589"/>
<feature type="repeat" description="ANK" evidence="1">
    <location>
        <begin position="614"/>
        <end position="646"/>
    </location>
</feature>
<protein>
    <submittedName>
        <fullName evidence="6">Kinase/ NEK / Serine/threonine protein kinase</fullName>
    </submittedName>
</protein>
<feature type="binding site" evidence="2">
    <location>
        <position position="69"/>
    </location>
    <ligand>
        <name>ATP</name>
        <dbReference type="ChEBI" id="CHEBI:30616"/>
    </ligand>
</feature>
<keyword evidence="6" id="KW-0418">Kinase</keyword>
<organism evidence="6 7">
    <name type="scientific">Giardia duodenalis assemblage B</name>
    <dbReference type="NCBI Taxonomy" id="1394984"/>
    <lineage>
        <taxon>Eukaryota</taxon>
        <taxon>Metamonada</taxon>
        <taxon>Diplomonadida</taxon>
        <taxon>Hexamitidae</taxon>
        <taxon>Giardiinae</taxon>
        <taxon>Giardia</taxon>
    </lineage>
</organism>
<feature type="region of interest" description="Disordered" evidence="4">
    <location>
        <begin position="1"/>
        <end position="20"/>
    </location>
</feature>
<feature type="compositionally biased region" description="Polar residues" evidence="4">
    <location>
        <begin position="1"/>
        <end position="15"/>
    </location>
</feature>
<evidence type="ECO:0000256" key="1">
    <source>
        <dbReference type="PROSITE-ProRule" id="PRU00023"/>
    </source>
</evidence>
<dbReference type="AlphaFoldDB" id="A0A132NWF8"/>
<keyword evidence="1" id="KW-0040">ANK repeat</keyword>
<dbReference type="InterPro" id="IPR000719">
    <property type="entry name" value="Prot_kinase_dom"/>
</dbReference>
<dbReference type="Gene3D" id="1.25.40.20">
    <property type="entry name" value="Ankyrin repeat-containing domain"/>
    <property type="match status" value="3"/>
</dbReference>
<dbReference type="Gene3D" id="1.10.510.10">
    <property type="entry name" value="Transferase(Phosphotransferase) domain 1"/>
    <property type="match status" value="1"/>
</dbReference>
<dbReference type="InterPro" id="IPR036770">
    <property type="entry name" value="Ankyrin_rpt-contain_sf"/>
</dbReference>
<evidence type="ECO:0000256" key="2">
    <source>
        <dbReference type="PROSITE-ProRule" id="PRU10141"/>
    </source>
</evidence>
<dbReference type="InterPro" id="IPR002110">
    <property type="entry name" value="Ankyrin_rpt"/>
</dbReference>
<feature type="domain" description="Protein kinase" evidence="5">
    <location>
        <begin position="30"/>
        <end position="296"/>
    </location>
</feature>
<dbReference type="InterPro" id="IPR011009">
    <property type="entry name" value="Kinase-like_dom_sf"/>
</dbReference>
<proteinExistence type="predicted"/>
<reference evidence="6 7" key="1">
    <citation type="journal article" date="2015" name="Mol. Biochem. Parasitol.">
        <title>Identification of polymorphic genes for use in assemblage B genotyping assays through comparative genomics of multiple assemblage B Giardia duodenalis isolates.</title>
        <authorList>
            <person name="Wielinga C."/>
            <person name="Thompson R.C."/>
            <person name="Monis P."/>
            <person name="Ryan U."/>
        </authorList>
    </citation>
    <scope>NUCLEOTIDE SEQUENCE [LARGE SCALE GENOMIC DNA]</scope>
    <source>
        <strain evidence="6 7">BAH15c1</strain>
    </source>
</reference>
<dbReference type="PROSITE" id="PS00107">
    <property type="entry name" value="PROTEIN_KINASE_ATP"/>
    <property type="match status" value="1"/>
</dbReference>
<keyword evidence="6" id="KW-0723">Serine/threonine-protein kinase</keyword>
<feature type="coiled-coil region" evidence="3">
    <location>
        <begin position="304"/>
        <end position="331"/>
    </location>
</feature>
<dbReference type="CDD" id="cd00180">
    <property type="entry name" value="PKc"/>
    <property type="match status" value="1"/>
</dbReference>
<dbReference type="GO" id="GO:0004674">
    <property type="term" value="F:protein serine/threonine kinase activity"/>
    <property type="evidence" value="ECO:0007669"/>
    <property type="project" value="UniProtKB-KW"/>
</dbReference>
<dbReference type="GO" id="GO:0005524">
    <property type="term" value="F:ATP binding"/>
    <property type="evidence" value="ECO:0007669"/>
    <property type="project" value="UniProtKB-UniRule"/>
</dbReference>
<keyword evidence="6" id="KW-0808">Transferase</keyword>
<evidence type="ECO:0000256" key="4">
    <source>
        <dbReference type="SAM" id="MobiDB-lite"/>
    </source>
</evidence>
<evidence type="ECO:0000313" key="7">
    <source>
        <dbReference type="Proteomes" id="UP000070089"/>
    </source>
</evidence>
<keyword evidence="3" id="KW-0175">Coiled coil</keyword>
<comment type="caution">
    <text evidence="6">The sequence shown here is derived from an EMBL/GenBank/DDBJ whole genome shotgun (WGS) entry which is preliminary data.</text>
</comment>
<evidence type="ECO:0000256" key="3">
    <source>
        <dbReference type="SAM" id="Coils"/>
    </source>
</evidence>
<name>A0A132NWF8_GIAIN</name>
<dbReference type="PROSITE" id="PS50011">
    <property type="entry name" value="PROTEIN_KINASE_DOM"/>
    <property type="match status" value="1"/>
</dbReference>
<dbReference type="InterPro" id="IPR017441">
    <property type="entry name" value="Protein_kinase_ATP_BS"/>
</dbReference>
<dbReference type="Pfam" id="PF00069">
    <property type="entry name" value="Pkinase"/>
    <property type="match status" value="1"/>
</dbReference>
<evidence type="ECO:0000313" key="6">
    <source>
        <dbReference type="EMBL" id="KWX14410.1"/>
    </source>
</evidence>
<dbReference type="Proteomes" id="UP000070089">
    <property type="component" value="Unassembled WGS sequence"/>
</dbReference>
<dbReference type="OrthoDB" id="20872at2759"/>
<dbReference type="SMART" id="SM00248">
    <property type="entry name" value="ANK"/>
    <property type="match status" value="10"/>
</dbReference>
<dbReference type="EMBL" id="JXTI01000033">
    <property type="protein sequence ID" value="KWX14410.1"/>
    <property type="molecule type" value="Genomic_DNA"/>
</dbReference>
<dbReference type="PROSITE" id="PS50088">
    <property type="entry name" value="ANK_REPEAT"/>
    <property type="match status" value="1"/>
</dbReference>
<dbReference type="Pfam" id="PF12796">
    <property type="entry name" value="Ank_2"/>
    <property type="match status" value="3"/>
</dbReference>
<dbReference type="PANTHER" id="PTHR24120:SF4">
    <property type="entry name" value="GH07239P"/>
    <property type="match status" value="1"/>
</dbReference>
<sequence length="709" mass="78479">MSDIQSVAATLPSESNNHEDDSLSLEQWLVDQGDEIGKGIHGVVYSFKSDSGMVLKEILSDQISTLAFKTLLERLHIFANLNHPNIISHQEVLENDVCICLRMKRYDTSLDAICRSYRRRKQAFPQKLIFSIIRQAAAGLTYLHGSHGGGTSGESTHPLVHGNLKPTNILTTRDESEFVISDAGMYGDDLEALNSTSTLLQIYLAPEALLHGQYLPASDIWSLGVILYELATGAKVTFLKGDLPQNVFVEGWKPDLSEVKDPTFRAVLEHIFILDPSARITADELAGLFCEGVPSICIVYMLKTKCLECDLRECRRQIDALNHDNLELKAQVVKLLAPTSSTEHVITILSGAQAALAAPTVSQEVTSQQQHQQQTKPLFPPKLKLTTLTKLMTAARSNNTAIAKSLIASKAGVRARDDMGMTALMHAARTQSIDVARLLINLEQGMQDHTGKTALIHAAIDGRLTMVKYLLDYEKKLRDIRGMTALMYTVIYGHKKVVPILKDDECRLQDSKGQTALMHAADNNNCGIINILAQQEAMIKDANGHTAFMHALVRGHKEAATLLLQYDDPVDDIGRTALMRAADENRVDVIPFLIPLQKGLRTQEEEALTSYFVTGRTALMGATLYNSIDAIRLLVEHEARIQDSNGYTALMFAAQTANYEATQILLPYEKGIVNSQGQTAAILAEEYNCHEIIDLMKPYKEEMDSLKRD</sequence>